<evidence type="ECO:0000313" key="3">
    <source>
        <dbReference type="EMBL" id="TGO10562.1"/>
    </source>
</evidence>
<evidence type="ECO:0000259" key="2">
    <source>
        <dbReference type="SMART" id="SM00343"/>
    </source>
</evidence>
<feature type="domain" description="CCHC-type" evidence="2">
    <location>
        <begin position="584"/>
        <end position="602"/>
    </location>
</feature>
<feature type="compositionally biased region" description="Low complexity" evidence="1">
    <location>
        <begin position="70"/>
        <end position="80"/>
    </location>
</feature>
<evidence type="ECO:0000256" key="1">
    <source>
        <dbReference type="SAM" id="MobiDB-lite"/>
    </source>
</evidence>
<dbReference type="GO" id="GO:0003676">
    <property type="term" value="F:nucleic acid binding"/>
    <property type="evidence" value="ECO:0007669"/>
    <property type="project" value="InterPro"/>
</dbReference>
<organism evidence="3 4">
    <name type="scientific">Botrytis tulipae</name>
    <dbReference type="NCBI Taxonomy" id="87230"/>
    <lineage>
        <taxon>Eukaryota</taxon>
        <taxon>Fungi</taxon>
        <taxon>Dikarya</taxon>
        <taxon>Ascomycota</taxon>
        <taxon>Pezizomycotina</taxon>
        <taxon>Leotiomycetes</taxon>
        <taxon>Helotiales</taxon>
        <taxon>Sclerotiniaceae</taxon>
        <taxon>Botrytis</taxon>
    </lineage>
</organism>
<dbReference type="InterPro" id="IPR001878">
    <property type="entry name" value="Znf_CCHC"/>
</dbReference>
<dbReference type="Proteomes" id="UP000297777">
    <property type="component" value="Unassembled WGS sequence"/>
</dbReference>
<protein>
    <recommendedName>
        <fullName evidence="2">CCHC-type domain-containing protein</fullName>
    </recommendedName>
</protein>
<feature type="region of interest" description="Disordered" evidence="1">
    <location>
        <begin position="1"/>
        <end position="84"/>
    </location>
</feature>
<keyword evidence="4" id="KW-1185">Reference proteome</keyword>
<proteinExistence type="predicted"/>
<evidence type="ECO:0000313" key="4">
    <source>
        <dbReference type="Proteomes" id="UP000297777"/>
    </source>
</evidence>
<gene>
    <name evidence="3" type="ORF">BTUL_0131g00010</name>
</gene>
<feature type="region of interest" description="Disordered" evidence="1">
    <location>
        <begin position="393"/>
        <end position="418"/>
    </location>
</feature>
<dbReference type="OrthoDB" id="4777753at2759"/>
<dbReference type="EMBL" id="PQXH01000131">
    <property type="protein sequence ID" value="TGO10562.1"/>
    <property type="molecule type" value="Genomic_DNA"/>
</dbReference>
<comment type="caution">
    <text evidence="3">The sequence shown here is derived from an EMBL/GenBank/DDBJ whole genome shotgun (WGS) entry which is preliminary data.</text>
</comment>
<feature type="compositionally biased region" description="Polar residues" evidence="1">
    <location>
        <begin position="26"/>
        <end position="38"/>
    </location>
</feature>
<feature type="region of interest" description="Disordered" evidence="1">
    <location>
        <begin position="316"/>
        <end position="339"/>
    </location>
</feature>
<feature type="domain" description="CCHC-type" evidence="2">
    <location>
        <begin position="119"/>
        <end position="135"/>
    </location>
</feature>
<dbReference type="AlphaFoldDB" id="A0A4Z1EID2"/>
<feature type="region of interest" description="Disordered" evidence="1">
    <location>
        <begin position="473"/>
        <end position="517"/>
    </location>
</feature>
<feature type="compositionally biased region" description="Acidic residues" evidence="1">
    <location>
        <begin position="1"/>
        <end position="17"/>
    </location>
</feature>
<name>A0A4Z1EID2_9HELO</name>
<feature type="compositionally biased region" description="Basic and acidic residues" evidence="1">
    <location>
        <begin position="43"/>
        <end position="54"/>
    </location>
</feature>
<feature type="compositionally biased region" description="Basic and acidic residues" evidence="1">
    <location>
        <begin position="324"/>
        <end position="334"/>
    </location>
</feature>
<sequence>MAQDPDFEIDIYGDEIASEPKENNKTELSVTAQSSFHRMSNPRGRDLGYGRGQDRSGGMPPSLGPRYGWAPTPRYTRNTARPPPPPPPAPFVLWCVRCRSNTHLLKDCVDCNEEGYMDGCPKCNTLDHQLFECPIEFKRVDVSKPNEIPWTTEFSKRNTRKEIPRYQIDPAWMDYDNVPTQIAEADRAFVPGFTVHWDWRRTHLTAPKRPQQIPQIPGLEQRVIVSNTSTRSENTGFLDRPVQNNRATTSFTDLAAKGQAARESERIRPMQQPFQSSYAGTLIPEDDGKLSAAEIPKEIEKRRLYVEAWNKRSGDSLPSLPRIPYEDQDNRSYDDSGDNNVFMEDDTQDHFQAQNERRASQWDDARRIAPAKQRRSVADAWIFDDRSRNPLQKERRSVADASIYDDTSRNPLQKQRRRVVDASTFDDLSQDPLRRERRSIADTSIYDDVDKVVSKKPRRSIADISIYDDVDKVPSKKPRRSIADASIYDDASQDPLRRQRRSIADASTFDDTSRDPLRKERRSIADISIYDDVDKVPSKKPRRSIADASIFDDTDRIDTRPRQFDSTSKKYQAENLGDYTVYKICTSCGQDGHLSFQPSCPNHRSNQR</sequence>
<dbReference type="SMART" id="SM00343">
    <property type="entry name" value="ZnF_C2HC"/>
    <property type="match status" value="3"/>
</dbReference>
<dbReference type="GO" id="GO:0008270">
    <property type="term" value="F:zinc ion binding"/>
    <property type="evidence" value="ECO:0007669"/>
    <property type="project" value="InterPro"/>
</dbReference>
<feature type="domain" description="CCHC-type" evidence="2">
    <location>
        <begin position="94"/>
        <end position="110"/>
    </location>
</feature>
<accession>A0A4Z1EID2</accession>
<reference evidence="3 4" key="1">
    <citation type="submission" date="2017-12" db="EMBL/GenBank/DDBJ databases">
        <title>Comparative genomics of Botrytis spp.</title>
        <authorList>
            <person name="Valero-Jimenez C.A."/>
            <person name="Tapia P."/>
            <person name="Veloso J."/>
            <person name="Silva-Moreno E."/>
            <person name="Staats M."/>
            <person name="Valdes J.H."/>
            <person name="Van Kan J.A.L."/>
        </authorList>
    </citation>
    <scope>NUCLEOTIDE SEQUENCE [LARGE SCALE GENOMIC DNA]</scope>
    <source>
        <strain evidence="3 4">Bt9001</strain>
    </source>
</reference>